<keyword evidence="5" id="KW-1185">Reference proteome</keyword>
<dbReference type="SUPFAM" id="SSF52540">
    <property type="entry name" value="P-loop containing nucleoside triphosphate hydrolases"/>
    <property type="match status" value="2"/>
</dbReference>
<dbReference type="PANTHER" id="PTHR41259:SF1">
    <property type="entry name" value="DOUBLE-STRAND BREAK REPAIR RAD50 ATPASE, PUTATIVE-RELATED"/>
    <property type="match status" value="1"/>
</dbReference>
<evidence type="ECO:0000256" key="2">
    <source>
        <dbReference type="SAM" id="Phobius"/>
    </source>
</evidence>
<feature type="transmembrane region" description="Helical" evidence="2">
    <location>
        <begin position="496"/>
        <end position="513"/>
    </location>
</feature>
<dbReference type="Gene3D" id="3.40.50.300">
    <property type="entry name" value="P-loop containing nucleotide triphosphate hydrolases"/>
    <property type="match status" value="2"/>
</dbReference>
<comment type="caution">
    <text evidence="4">The sequence shown here is derived from an EMBL/GenBank/DDBJ whole genome shotgun (WGS) entry which is preliminary data.</text>
</comment>
<evidence type="ECO:0000313" key="5">
    <source>
        <dbReference type="Proteomes" id="UP001139011"/>
    </source>
</evidence>
<dbReference type="CDD" id="cd00267">
    <property type="entry name" value="ABC_ATPase"/>
    <property type="match status" value="1"/>
</dbReference>
<dbReference type="PANTHER" id="PTHR41259">
    <property type="entry name" value="DOUBLE-STRAND BREAK REPAIR RAD50 ATPASE, PUTATIVE-RELATED"/>
    <property type="match status" value="1"/>
</dbReference>
<dbReference type="EMBL" id="JAIWJX010000002">
    <property type="protein sequence ID" value="MCK6255863.1"/>
    <property type="molecule type" value="Genomic_DNA"/>
</dbReference>
<dbReference type="AlphaFoldDB" id="A0A9X1XAK7"/>
<feature type="coiled-coil region" evidence="1">
    <location>
        <begin position="632"/>
        <end position="716"/>
    </location>
</feature>
<feature type="transmembrane region" description="Helical" evidence="2">
    <location>
        <begin position="472"/>
        <end position="490"/>
    </location>
</feature>
<feature type="coiled-coil region" evidence="1">
    <location>
        <begin position="282"/>
        <end position="349"/>
    </location>
</feature>
<reference evidence="4" key="1">
    <citation type="submission" date="2021-09" db="EMBL/GenBank/DDBJ databases">
        <title>Genome analysis of Fictibacillus sp. KIGAM418 isolated from marine sediment.</title>
        <authorList>
            <person name="Seo M.-J."/>
            <person name="Cho E.-S."/>
            <person name="Hwang C.Y."/>
        </authorList>
    </citation>
    <scope>NUCLEOTIDE SEQUENCE</scope>
    <source>
        <strain evidence="4">KIGAM418</strain>
    </source>
</reference>
<feature type="domain" description="YhaN AAA" evidence="3">
    <location>
        <begin position="1"/>
        <end position="199"/>
    </location>
</feature>
<name>A0A9X1XAK7_9BACL</name>
<evidence type="ECO:0000313" key="4">
    <source>
        <dbReference type="EMBL" id="MCK6255863.1"/>
    </source>
</evidence>
<feature type="coiled-coil region" evidence="1">
    <location>
        <begin position="798"/>
        <end position="825"/>
    </location>
</feature>
<organism evidence="4 5">
    <name type="scientific">Fictibacillus marinisediminis</name>
    <dbReference type="NCBI Taxonomy" id="2878389"/>
    <lineage>
        <taxon>Bacteria</taxon>
        <taxon>Bacillati</taxon>
        <taxon>Bacillota</taxon>
        <taxon>Bacilli</taxon>
        <taxon>Bacillales</taxon>
        <taxon>Fictibacillaceae</taxon>
        <taxon>Fictibacillus</taxon>
    </lineage>
</organism>
<dbReference type="InterPro" id="IPR027417">
    <property type="entry name" value="P-loop_NTPase"/>
</dbReference>
<evidence type="ECO:0000259" key="3">
    <source>
        <dbReference type="Pfam" id="PF13514"/>
    </source>
</evidence>
<dbReference type="Pfam" id="PF13514">
    <property type="entry name" value="AAA_27"/>
    <property type="match status" value="1"/>
</dbReference>
<proteinExistence type="predicted"/>
<protein>
    <submittedName>
        <fullName evidence="4">AAA family ATPase</fullName>
    </submittedName>
</protein>
<feature type="coiled-coil region" evidence="1">
    <location>
        <begin position="184"/>
        <end position="235"/>
    </location>
</feature>
<keyword evidence="2" id="KW-1133">Transmembrane helix</keyword>
<keyword evidence="1" id="KW-0175">Coiled coil</keyword>
<dbReference type="RefSeq" id="WP_248251616.1">
    <property type="nucleotide sequence ID" value="NZ_JAIWJX010000002.1"/>
</dbReference>
<sequence>MWIKQLHIYHFGKFQNLKIKDLSKGAGFISGENEAGKSTLMSFIKCMLFGFPSKLTSERRYEPKDGNRMGGSLTLMTESHGELAIERVAGKAAGDVTVYLENGEQAGEDFLQSVLKGLDRSLFQGIYCFDIDGLQEIEKISRDQLGSYLLGAGMTGSKELQELEALLEKKQAVLFKPGGRKPVINEMLQELHTAEEDLLKWKRKNEEFQPAALELKEVKDSIQRAEKEKAHHQEQWYQAQKWKSVLPPLQKWKENKLALDQLQEGEFPENGLQRLEYLQEKLFDLEGDLAVCKNKNDEIEKQLAILAIDEQVLKEEARIEAVGQKIHYLESLLNDKAGLLQKAELLSKDIQRLIHETGYEGEDNNLYELNNGLAAKNGLVLMTKNHELLQQKKEWMDQELTASRSRLESAEERLKLAKGKLLHEADFQKLKEHADQDRTYRRLMLEKEQLQMQIKSAEGYSSSRSVPRKKNWISAGALFVFIAVIIIYLVSKGEMAGALLSALALGAGFLYWMKSRTKERGSQTGKEDLPALLVQLQKLEEQLAGISNFEELDRLQQQWIEEQAQRNEYNRLQEETKRLEQSYQQTAAGYDKLEVEEFDNEASIQEWSRENGFNGPWQHLLLPGYFEKIERLKELLIEKYQLEERLSQLQENISVILEDVNQLSKQLGLSEHASYHERIMQARMLLQQEKEKQRRLELLQEAKRAAVENEQELLTKRLSYTAERIRLFQKADADNEESYRKKGEAADSRKKIQEQLSQALLQLYAFGYSDEEIFNLSDRLLDKSFNLEKEIAAAAASLKESEHELESFKGKSAELSLRLQQLQEDGSYSECLQRYETLKDVLQDHARKWTVYRTAGGLLKQTKEQFHAERLPAILKKAGVYFSRITAGKYVDLFLAGEKESLIIERNDGVRFQPVELSRGTAEQLYLCVRLSLASLYQREGMPLIMDDVTVNFDPVRTKQTLDLLMEIGEKHQIIFFTCHETLFNDRPSVPVIHLKKPQPVRPGDGAFL</sequence>
<gene>
    <name evidence="4" type="ORF">LCY76_04495</name>
</gene>
<dbReference type="InterPro" id="IPR038734">
    <property type="entry name" value="YhaN_AAA"/>
</dbReference>
<feature type="coiled-coil region" evidence="1">
    <location>
        <begin position="552"/>
        <end position="582"/>
    </location>
</feature>
<keyword evidence="2" id="KW-0472">Membrane</keyword>
<feature type="coiled-coil region" evidence="1">
    <location>
        <begin position="400"/>
        <end position="460"/>
    </location>
</feature>
<evidence type="ECO:0000256" key="1">
    <source>
        <dbReference type="SAM" id="Coils"/>
    </source>
</evidence>
<keyword evidence="2" id="KW-0812">Transmembrane</keyword>
<dbReference type="Proteomes" id="UP001139011">
    <property type="component" value="Unassembled WGS sequence"/>
</dbReference>
<accession>A0A9X1XAK7</accession>